<reference evidence="1" key="2">
    <citation type="journal article" date="2015" name="Data Brief">
        <title>Shoot transcriptome of the giant reed, Arundo donax.</title>
        <authorList>
            <person name="Barrero R.A."/>
            <person name="Guerrero F.D."/>
            <person name="Moolhuijzen P."/>
            <person name="Goolsby J.A."/>
            <person name="Tidwell J."/>
            <person name="Bellgard S.E."/>
            <person name="Bellgard M.I."/>
        </authorList>
    </citation>
    <scope>NUCLEOTIDE SEQUENCE</scope>
    <source>
        <tissue evidence="1">Shoot tissue taken approximately 20 cm above the soil surface</tissue>
    </source>
</reference>
<evidence type="ECO:0000313" key="1">
    <source>
        <dbReference type="EMBL" id="JAD68655.1"/>
    </source>
</evidence>
<dbReference type="EMBL" id="GBRH01229240">
    <property type="protein sequence ID" value="JAD68655.1"/>
    <property type="molecule type" value="Transcribed_RNA"/>
</dbReference>
<accession>A0A0A9C5J9</accession>
<protein>
    <submittedName>
        <fullName evidence="1">Uncharacterized protein</fullName>
    </submittedName>
</protein>
<dbReference type="AlphaFoldDB" id="A0A0A9C5J9"/>
<proteinExistence type="predicted"/>
<reference evidence="1" key="1">
    <citation type="submission" date="2014-09" db="EMBL/GenBank/DDBJ databases">
        <authorList>
            <person name="Magalhaes I.L.F."/>
            <person name="Oliveira U."/>
            <person name="Santos F.R."/>
            <person name="Vidigal T.H.D.A."/>
            <person name="Brescovit A.D."/>
            <person name="Santos A.J."/>
        </authorList>
    </citation>
    <scope>NUCLEOTIDE SEQUENCE</scope>
    <source>
        <tissue evidence="1">Shoot tissue taken approximately 20 cm above the soil surface</tissue>
    </source>
</reference>
<organism evidence="1">
    <name type="scientific">Arundo donax</name>
    <name type="common">Giant reed</name>
    <name type="synonym">Donax arundinaceus</name>
    <dbReference type="NCBI Taxonomy" id="35708"/>
    <lineage>
        <taxon>Eukaryota</taxon>
        <taxon>Viridiplantae</taxon>
        <taxon>Streptophyta</taxon>
        <taxon>Embryophyta</taxon>
        <taxon>Tracheophyta</taxon>
        <taxon>Spermatophyta</taxon>
        <taxon>Magnoliopsida</taxon>
        <taxon>Liliopsida</taxon>
        <taxon>Poales</taxon>
        <taxon>Poaceae</taxon>
        <taxon>PACMAD clade</taxon>
        <taxon>Arundinoideae</taxon>
        <taxon>Arundineae</taxon>
        <taxon>Arundo</taxon>
    </lineage>
</organism>
<sequence>MKWAERGASLISVWPFFKVLSSMASSLL</sequence>
<name>A0A0A9C5J9_ARUDO</name>